<feature type="region of interest" description="Disordered" evidence="1">
    <location>
        <begin position="159"/>
        <end position="220"/>
    </location>
</feature>
<evidence type="ECO:0000313" key="3">
    <source>
        <dbReference type="Proteomes" id="UP001157017"/>
    </source>
</evidence>
<dbReference type="EMBL" id="BSUZ01000001">
    <property type="protein sequence ID" value="GMA86678.1"/>
    <property type="molecule type" value="Genomic_DNA"/>
</dbReference>
<comment type="caution">
    <text evidence="2">The sequence shown here is derived from an EMBL/GenBank/DDBJ whole genome shotgun (WGS) entry which is preliminary data.</text>
</comment>
<dbReference type="SUPFAM" id="SSF55781">
    <property type="entry name" value="GAF domain-like"/>
    <property type="match status" value="1"/>
</dbReference>
<dbReference type="InterPro" id="IPR029016">
    <property type="entry name" value="GAF-like_dom_sf"/>
</dbReference>
<evidence type="ECO:0000313" key="2">
    <source>
        <dbReference type="EMBL" id="GMA86678.1"/>
    </source>
</evidence>
<feature type="compositionally biased region" description="Basic residues" evidence="1">
    <location>
        <begin position="193"/>
        <end position="202"/>
    </location>
</feature>
<reference evidence="3" key="1">
    <citation type="journal article" date="2019" name="Int. J. Syst. Evol. Microbiol.">
        <title>The Global Catalogue of Microorganisms (GCM) 10K type strain sequencing project: providing services to taxonomists for standard genome sequencing and annotation.</title>
        <authorList>
            <consortium name="The Broad Institute Genomics Platform"/>
            <consortium name="The Broad Institute Genome Sequencing Center for Infectious Disease"/>
            <person name="Wu L."/>
            <person name="Ma J."/>
        </authorList>
    </citation>
    <scope>NUCLEOTIDE SEQUENCE [LARGE SCALE GENOMIC DNA]</scope>
    <source>
        <strain evidence="3">NBRC 108730</strain>
    </source>
</reference>
<proteinExistence type="predicted"/>
<protein>
    <recommendedName>
        <fullName evidence="4">GAF domain-containing protein</fullName>
    </recommendedName>
</protein>
<evidence type="ECO:0000256" key="1">
    <source>
        <dbReference type="SAM" id="MobiDB-lite"/>
    </source>
</evidence>
<dbReference type="Gene3D" id="3.30.450.40">
    <property type="match status" value="1"/>
</dbReference>
<keyword evidence="3" id="KW-1185">Reference proteome</keyword>
<name>A0ABQ6JER0_9ACTN</name>
<dbReference type="Proteomes" id="UP001157017">
    <property type="component" value="Unassembled WGS sequence"/>
</dbReference>
<accession>A0ABQ6JER0</accession>
<organism evidence="2 3">
    <name type="scientific">Angustibacter aerolatus</name>
    <dbReference type="NCBI Taxonomy" id="1162965"/>
    <lineage>
        <taxon>Bacteria</taxon>
        <taxon>Bacillati</taxon>
        <taxon>Actinomycetota</taxon>
        <taxon>Actinomycetes</taxon>
        <taxon>Kineosporiales</taxon>
        <taxon>Kineosporiaceae</taxon>
    </lineage>
</organism>
<gene>
    <name evidence="2" type="ORF">GCM10025868_19280</name>
</gene>
<sequence>MSLPPLPSGGRGRGRRVDTAALSACIEEFARTVTGEFDAPDILRRLVLSATQVLQVDGGGVMAPSDAGTEPAADGVRGERAARRAWTSLQEVLDQGPCRHAFEVEQVVNLADVRTEGNWPQYMAAADEPRCARGGLRAAAGARAAVGVLDLYRYASTPLSEEEPGGRRHPRQPGDVLPGRRRRPRPRPAGPARAHRTGHARHPDRAAGALGVPRAGSTTP</sequence>
<evidence type="ECO:0008006" key="4">
    <source>
        <dbReference type="Google" id="ProtNLM"/>
    </source>
</evidence>